<gene>
    <name evidence="7" type="ORF">SAMN05421834_104182</name>
</gene>
<feature type="transmembrane region" description="Helical" evidence="5">
    <location>
        <begin position="393"/>
        <end position="413"/>
    </location>
</feature>
<dbReference type="GO" id="GO:0015297">
    <property type="term" value="F:antiporter activity"/>
    <property type="evidence" value="ECO:0007669"/>
    <property type="project" value="InterPro"/>
</dbReference>
<dbReference type="PANTHER" id="PTHR43021">
    <property type="entry name" value="NA(+)/H(+) ANTIPORTER-RELATED"/>
    <property type="match status" value="1"/>
</dbReference>
<evidence type="ECO:0000256" key="1">
    <source>
        <dbReference type="ARBA" id="ARBA00004141"/>
    </source>
</evidence>
<reference evidence="8" key="1">
    <citation type="submission" date="2017-01" db="EMBL/GenBank/DDBJ databases">
        <authorList>
            <person name="Varghese N."/>
            <person name="Submissions S."/>
        </authorList>
    </citation>
    <scope>NUCLEOTIDE SEQUENCE [LARGE SCALE GENOMIC DNA]</scope>
    <source>
        <strain evidence="8">ATCC 700103</strain>
    </source>
</reference>
<feature type="transmembrane region" description="Helical" evidence="5">
    <location>
        <begin position="362"/>
        <end position="381"/>
    </location>
</feature>
<dbReference type="AlphaFoldDB" id="A0A1N6SYY0"/>
<feature type="transmembrane region" description="Helical" evidence="5">
    <location>
        <begin position="50"/>
        <end position="72"/>
    </location>
</feature>
<evidence type="ECO:0000256" key="5">
    <source>
        <dbReference type="SAM" id="Phobius"/>
    </source>
</evidence>
<dbReference type="PANTHER" id="PTHR43021:SF2">
    <property type="entry name" value="CATION_H+ EXCHANGER DOMAIN-CONTAINING PROTEIN"/>
    <property type="match status" value="1"/>
</dbReference>
<evidence type="ECO:0000313" key="7">
    <source>
        <dbReference type="EMBL" id="SIQ46282.1"/>
    </source>
</evidence>
<evidence type="ECO:0000256" key="4">
    <source>
        <dbReference type="ARBA" id="ARBA00023136"/>
    </source>
</evidence>
<dbReference type="Proteomes" id="UP000185669">
    <property type="component" value="Unassembled WGS sequence"/>
</dbReference>
<feature type="transmembrane region" description="Helical" evidence="5">
    <location>
        <begin position="217"/>
        <end position="238"/>
    </location>
</feature>
<proteinExistence type="predicted"/>
<dbReference type="Pfam" id="PF00999">
    <property type="entry name" value="Na_H_Exchanger"/>
    <property type="match status" value="1"/>
</dbReference>
<keyword evidence="3 5" id="KW-1133">Transmembrane helix</keyword>
<evidence type="ECO:0000256" key="2">
    <source>
        <dbReference type="ARBA" id="ARBA00022692"/>
    </source>
</evidence>
<accession>A0A1N6SYY0</accession>
<name>A0A1N6SYY0_9FIRM</name>
<protein>
    <submittedName>
        <fullName evidence="7">Transporter, CPA2 family</fullName>
    </submittedName>
</protein>
<keyword evidence="8" id="KW-1185">Reference proteome</keyword>
<dbReference type="GO" id="GO:1902600">
    <property type="term" value="P:proton transmembrane transport"/>
    <property type="evidence" value="ECO:0007669"/>
    <property type="project" value="InterPro"/>
</dbReference>
<evidence type="ECO:0000256" key="3">
    <source>
        <dbReference type="ARBA" id="ARBA00022989"/>
    </source>
</evidence>
<feature type="transmembrane region" description="Helical" evidence="5">
    <location>
        <begin position="327"/>
        <end position="350"/>
    </location>
</feature>
<organism evidence="7 8">
    <name type="scientific">Halanaerobium kushneri</name>
    <dbReference type="NCBI Taxonomy" id="56779"/>
    <lineage>
        <taxon>Bacteria</taxon>
        <taxon>Bacillati</taxon>
        <taxon>Bacillota</taxon>
        <taxon>Clostridia</taxon>
        <taxon>Halanaerobiales</taxon>
        <taxon>Halanaerobiaceae</taxon>
        <taxon>Halanaerobium</taxon>
    </lineage>
</organism>
<evidence type="ECO:0000313" key="8">
    <source>
        <dbReference type="Proteomes" id="UP000185669"/>
    </source>
</evidence>
<dbReference type="STRING" id="56779.SAMN05421834_104182"/>
<feature type="transmembrane region" description="Helical" evidence="5">
    <location>
        <begin position="178"/>
        <end position="197"/>
    </location>
</feature>
<dbReference type="RefSeq" id="WP_076544195.1">
    <property type="nucleotide sequence ID" value="NZ_FTNC01000004.1"/>
</dbReference>
<evidence type="ECO:0000259" key="6">
    <source>
        <dbReference type="Pfam" id="PF00999"/>
    </source>
</evidence>
<dbReference type="EMBL" id="FTNC01000004">
    <property type="protein sequence ID" value="SIQ46282.1"/>
    <property type="molecule type" value="Genomic_DNA"/>
</dbReference>
<feature type="transmembrane region" description="Helical" evidence="5">
    <location>
        <begin position="26"/>
        <end position="43"/>
    </location>
</feature>
<feature type="domain" description="Cation/H+ exchanger transmembrane" evidence="6">
    <location>
        <begin position="34"/>
        <end position="413"/>
    </location>
</feature>
<feature type="transmembrane region" description="Helical" evidence="5">
    <location>
        <begin position="78"/>
        <end position="100"/>
    </location>
</feature>
<keyword evidence="4 5" id="KW-0472">Membrane</keyword>
<dbReference type="InterPro" id="IPR006153">
    <property type="entry name" value="Cation/H_exchanger_TM"/>
</dbReference>
<dbReference type="OrthoDB" id="9778229at2"/>
<comment type="subcellular location">
    <subcellularLocation>
        <location evidence="1">Membrane</location>
        <topology evidence="1">Multi-pass membrane protein</topology>
    </subcellularLocation>
</comment>
<dbReference type="Gene3D" id="1.20.1530.20">
    <property type="match status" value="1"/>
</dbReference>
<sequence>MNELVSFSAIEVEEWLALENIANKELYLISVFLLFAFLIVLLAKKYRIPIVVGYVFLGILLSPDIISLFPMINQEMYNMYTFILANLGYITNIALAFIAFTIGSELSFKTIKRLGKSIISIALAESISAFIVVTAAIYLTGSPLYEALLFGAVASATAPAATVMVLKEYNAEGPLTSTIMAVVGLDDAFALIIFSLINPIAYAHYQGEGAINLVEVIIFPLVEIFGAIIVGLAFGYAAQHLLTIFNEKTRKILTVVTTITLSSSISIFFGFSPLIANLAVGFGVRNFAKMNLQISEEIDTMTIPLYAMFFIVAGTEIRFSEMGSLSFLLIAFTYLIARIVGKVGGSTLAASISGAPEAVKKYIGLGLLPQSGVAIALAYSIQRQYVQAPEIGLVIFNTLLLTAAMTEVFGPLLTKYAVVNAGETHE</sequence>
<feature type="transmembrane region" description="Helical" evidence="5">
    <location>
        <begin position="121"/>
        <end position="141"/>
    </location>
</feature>
<dbReference type="InterPro" id="IPR038770">
    <property type="entry name" value="Na+/solute_symporter_sf"/>
</dbReference>
<keyword evidence="2 5" id="KW-0812">Transmembrane</keyword>
<feature type="transmembrane region" description="Helical" evidence="5">
    <location>
        <begin position="259"/>
        <end position="283"/>
    </location>
</feature>
<feature type="transmembrane region" description="Helical" evidence="5">
    <location>
        <begin position="147"/>
        <end position="166"/>
    </location>
</feature>
<dbReference type="GO" id="GO:0016020">
    <property type="term" value="C:membrane"/>
    <property type="evidence" value="ECO:0007669"/>
    <property type="project" value="UniProtKB-SubCell"/>
</dbReference>